<dbReference type="Proteomes" id="UP000789570">
    <property type="component" value="Unassembled WGS sequence"/>
</dbReference>
<reference evidence="1" key="1">
    <citation type="submission" date="2021-06" db="EMBL/GenBank/DDBJ databases">
        <authorList>
            <person name="Kallberg Y."/>
            <person name="Tangrot J."/>
            <person name="Rosling A."/>
        </authorList>
    </citation>
    <scope>NUCLEOTIDE SEQUENCE</scope>
    <source>
        <strain evidence="1">UK204</strain>
    </source>
</reference>
<evidence type="ECO:0000313" key="1">
    <source>
        <dbReference type="EMBL" id="CAG8560949.1"/>
    </source>
</evidence>
<protein>
    <submittedName>
        <fullName evidence="1">17_t:CDS:1</fullName>
    </submittedName>
</protein>
<accession>A0A9N9BA45</accession>
<evidence type="ECO:0000313" key="2">
    <source>
        <dbReference type="Proteomes" id="UP000789570"/>
    </source>
</evidence>
<sequence length="90" mass="10188">MPFNNISVYKAFGYPGVGHGTGDMDNNKEYSCPSKVIILQDFMASQSRNRQDIGRCQASEKELLAFHRMSTEGMLFNNTFISKFNPIDDD</sequence>
<keyword evidence="2" id="KW-1185">Reference proteome</keyword>
<organism evidence="1 2">
    <name type="scientific">Funneliformis caledonium</name>
    <dbReference type="NCBI Taxonomy" id="1117310"/>
    <lineage>
        <taxon>Eukaryota</taxon>
        <taxon>Fungi</taxon>
        <taxon>Fungi incertae sedis</taxon>
        <taxon>Mucoromycota</taxon>
        <taxon>Glomeromycotina</taxon>
        <taxon>Glomeromycetes</taxon>
        <taxon>Glomerales</taxon>
        <taxon>Glomeraceae</taxon>
        <taxon>Funneliformis</taxon>
    </lineage>
</organism>
<dbReference type="EMBL" id="CAJVPQ010001604">
    <property type="protein sequence ID" value="CAG8560949.1"/>
    <property type="molecule type" value="Genomic_DNA"/>
</dbReference>
<comment type="caution">
    <text evidence="1">The sequence shown here is derived from an EMBL/GenBank/DDBJ whole genome shotgun (WGS) entry which is preliminary data.</text>
</comment>
<gene>
    <name evidence="1" type="ORF">FCALED_LOCUS6597</name>
</gene>
<dbReference type="AlphaFoldDB" id="A0A9N9BA45"/>
<name>A0A9N9BA45_9GLOM</name>
<proteinExistence type="predicted"/>